<evidence type="ECO:0000256" key="2">
    <source>
        <dbReference type="ARBA" id="ARBA00022723"/>
    </source>
</evidence>
<evidence type="ECO:0000256" key="3">
    <source>
        <dbReference type="ARBA" id="ARBA00022833"/>
    </source>
</evidence>
<accession>W7IFG7</accession>
<feature type="domain" description="CENP-V/GFA" evidence="5">
    <location>
        <begin position="178"/>
        <end position="309"/>
    </location>
</feature>
<evidence type="ECO:0000256" key="4">
    <source>
        <dbReference type="ARBA" id="ARBA00023239"/>
    </source>
</evidence>
<evidence type="ECO:0000313" key="7">
    <source>
        <dbReference type="Proteomes" id="UP000024837"/>
    </source>
</evidence>
<dbReference type="EMBL" id="KI966407">
    <property type="protein sequence ID" value="EWC47895.1"/>
    <property type="molecule type" value="Genomic_DNA"/>
</dbReference>
<keyword evidence="4" id="KW-0456">Lyase</keyword>
<comment type="similarity">
    <text evidence="1">Belongs to the Gfa family.</text>
</comment>
<dbReference type="OrthoDB" id="5422068at2759"/>
<dbReference type="InterPro" id="IPR011057">
    <property type="entry name" value="Mss4-like_sf"/>
</dbReference>
<proteinExistence type="inferred from homology"/>
<dbReference type="GO" id="GO:0016846">
    <property type="term" value="F:carbon-sulfur lyase activity"/>
    <property type="evidence" value="ECO:0007669"/>
    <property type="project" value="InterPro"/>
</dbReference>
<dbReference type="InterPro" id="IPR006913">
    <property type="entry name" value="CENP-V/GFA"/>
</dbReference>
<evidence type="ECO:0000256" key="1">
    <source>
        <dbReference type="ARBA" id="ARBA00005495"/>
    </source>
</evidence>
<dbReference type="Gene3D" id="3.90.1590.10">
    <property type="entry name" value="glutathione-dependent formaldehyde- activating enzyme (gfa)"/>
    <property type="match status" value="2"/>
</dbReference>
<dbReference type="Proteomes" id="UP000024837">
    <property type="component" value="Unassembled WGS sequence"/>
</dbReference>
<gene>
    <name evidence="6" type="ORF">DRE_02777</name>
</gene>
<dbReference type="PANTHER" id="PTHR33337:SF40">
    <property type="entry name" value="CENP-V_GFA DOMAIN-CONTAINING PROTEIN-RELATED"/>
    <property type="match status" value="1"/>
</dbReference>
<sequence>MASPSATDIVTLTAHCHCKSNVFSITVPESALPLCSPICQCATCRHVTGSSLHTTVIVPLSQCIALPVISATNLVQYKTSDNLTRQFCGTCGADVYYLAPNAWVLCTGVLDSIAPGQLSRSLIYVEDSGDGGAAAYLPTYKSYCGSSSGRDAHGPVTDIAMLGYKSQAKMKAKAGVPSRGKLQCRCHCGGVEFYISRKKPIDDVSETGLTVHKRRCTYCPCETCRRCSGFELTGWFGVPQDDIFWHDGSAIQFDKGTLKTYESTPGVVCREFCGVCGAKVFYRREAGVIDVMAGLVETDSRAEEWLKWEADDDFAQAALDLPFFREISDGIIKWNLDIQSG</sequence>
<dbReference type="GO" id="GO:0046872">
    <property type="term" value="F:metal ion binding"/>
    <property type="evidence" value="ECO:0007669"/>
    <property type="project" value="UniProtKB-KW"/>
</dbReference>
<dbReference type="SUPFAM" id="SSF51316">
    <property type="entry name" value="Mss4-like"/>
    <property type="match status" value="2"/>
</dbReference>
<feature type="domain" description="CENP-V/GFA" evidence="5">
    <location>
        <begin position="12"/>
        <end position="137"/>
    </location>
</feature>
<name>W7IFG7_9PEZI</name>
<dbReference type="HOGENOM" id="CLU_038839_0_0_1"/>
<keyword evidence="7" id="KW-1185">Reference proteome</keyword>
<dbReference type="PANTHER" id="PTHR33337">
    <property type="entry name" value="GFA DOMAIN-CONTAINING PROTEIN"/>
    <property type="match status" value="1"/>
</dbReference>
<dbReference type="AlphaFoldDB" id="W7IFG7"/>
<keyword evidence="2" id="KW-0479">Metal-binding</keyword>
<dbReference type="Pfam" id="PF04828">
    <property type="entry name" value="GFA"/>
    <property type="match status" value="2"/>
</dbReference>
<reference evidence="6 7" key="1">
    <citation type="submission" date="2013-05" db="EMBL/GenBank/DDBJ databases">
        <title>Drechslerella stenobrocha genome reveals carnivorous origination and mechanical trapping mechanism of predatory fungi.</title>
        <authorList>
            <person name="Liu X."/>
            <person name="Zhang W."/>
            <person name="Liu K."/>
        </authorList>
    </citation>
    <scope>NUCLEOTIDE SEQUENCE [LARGE SCALE GENOMIC DNA]</scope>
    <source>
        <strain evidence="6 7">248</strain>
    </source>
</reference>
<evidence type="ECO:0000259" key="5">
    <source>
        <dbReference type="PROSITE" id="PS51891"/>
    </source>
</evidence>
<evidence type="ECO:0000313" key="6">
    <source>
        <dbReference type="EMBL" id="EWC47895.1"/>
    </source>
</evidence>
<keyword evidence="3" id="KW-0862">Zinc</keyword>
<organism evidence="6 7">
    <name type="scientific">Drechslerella stenobrocha 248</name>
    <dbReference type="NCBI Taxonomy" id="1043628"/>
    <lineage>
        <taxon>Eukaryota</taxon>
        <taxon>Fungi</taxon>
        <taxon>Dikarya</taxon>
        <taxon>Ascomycota</taxon>
        <taxon>Pezizomycotina</taxon>
        <taxon>Orbiliomycetes</taxon>
        <taxon>Orbiliales</taxon>
        <taxon>Orbiliaceae</taxon>
        <taxon>Drechslerella</taxon>
    </lineage>
</organism>
<dbReference type="PROSITE" id="PS51891">
    <property type="entry name" value="CENP_V_GFA"/>
    <property type="match status" value="2"/>
</dbReference>
<protein>
    <recommendedName>
        <fullName evidence="5">CENP-V/GFA domain-containing protein</fullName>
    </recommendedName>
</protein>